<evidence type="ECO:0000313" key="1">
    <source>
        <dbReference type="EMBL" id="POM64077.1"/>
    </source>
</evidence>
<keyword evidence="2" id="KW-1185">Reference proteome</keyword>
<evidence type="ECO:0000313" key="2">
    <source>
        <dbReference type="Proteomes" id="UP000237271"/>
    </source>
</evidence>
<evidence type="ECO:0008006" key="3">
    <source>
        <dbReference type="Google" id="ProtNLM"/>
    </source>
</evidence>
<sequence length="108" mass="12517">MFDPRTKLYLPVFFSLMTSRTQDSYKRLLHCIELAVGSKPDINTLVCDFACSELSYHRELNTRFKVPHPTLVKFVERVQDIAQSYVVQWKSVISKDADAPTREPIQLP</sequence>
<comment type="caution">
    <text evidence="1">The sequence shown here is derived from an EMBL/GenBank/DDBJ whole genome shotgun (WGS) entry which is preliminary data.</text>
</comment>
<dbReference type="AlphaFoldDB" id="A0A2P4XEV7"/>
<accession>A0A2P4XEV7</accession>
<reference evidence="1 2" key="1">
    <citation type="journal article" date="2017" name="Genome Biol. Evol.">
        <title>Phytophthora megakarya and P. palmivora, closely related causal agents of cacao black pod rot, underwent increases in genome sizes and gene numbers by different mechanisms.</title>
        <authorList>
            <person name="Ali S.S."/>
            <person name="Shao J."/>
            <person name="Lary D.J."/>
            <person name="Kronmiller B."/>
            <person name="Shen D."/>
            <person name="Strem M.D."/>
            <person name="Amoako-Attah I."/>
            <person name="Akrofi A.Y."/>
            <person name="Begoude B.A."/>
            <person name="Ten Hoopen G.M."/>
            <person name="Coulibaly K."/>
            <person name="Kebe B.I."/>
            <person name="Melnick R.L."/>
            <person name="Guiltinan M.J."/>
            <person name="Tyler B.M."/>
            <person name="Meinhardt L.W."/>
            <person name="Bailey B.A."/>
        </authorList>
    </citation>
    <scope>NUCLEOTIDE SEQUENCE [LARGE SCALE GENOMIC DNA]</scope>
    <source>
        <strain evidence="2">sbr112.9</strain>
    </source>
</reference>
<organism evidence="1 2">
    <name type="scientific">Phytophthora palmivora</name>
    <dbReference type="NCBI Taxonomy" id="4796"/>
    <lineage>
        <taxon>Eukaryota</taxon>
        <taxon>Sar</taxon>
        <taxon>Stramenopiles</taxon>
        <taxon>Oomycota</taxon>
        <taxon>Peronosporomycetes</taxon>
        <taxon>Peronosporales</taxon>
        <taxon>Peronosporaceae</taxon>
        <taxon>Phytophthora</taxon>
    </lineage>
</organism>
<dbReference type="Proteomes" id="UP000237271">
    <property type="component" value="Unassembled WGS sequence"/>
</dbReference>
<protein>
    <recommendedName>
        <fullName evidence="3">MULE transposase domain-containing protein</fullName>
    </recommendedName>
</protein>
<dbReference type="EMBL" id="NCKW01011200">
    <property type="protein sequence ID" value="POM64077.1"/>
    <property type="molecule type" value="Genomic_DNA"/>
</dbReference>
<gene>
    <name evidence="1" type="ORF">PHPALM_20446</name>
</gene>
<dbReference type="OrthoDB" id="7700696at2759"/>
<proteinExistence type="predicted"/>
<name>A0A2P4XEV7_9STRA</name>